<reference evidence="6" key="1">
    <citation type="submission" date="2025-08" db="UniProtKB">
        <authorList>
            <consortium name="Ensembl"/>
        </authorList>
    </citation>
    <scope>IDENTIFICATION</scope>
</reference>
<dbReference type="Gene3D" id="2.60.40.10">
    <property type="entry name" value="Immunoglobulins"/>
    <property type="match status" value="1"/>
</dbReference>
<dbReference type="OMA" id="YPRQHLQ"/>
<dbReference type="AlphaFoldDB" id="A0A8D2L8U9"/>
<evidence type="ECO:0000313" key="7">
    <source>
        <dbReference type="Proteomes" id="UP000694545"/>
    </source>
</evidence>
<evidence type="ECO:0000256" key="1">
    <source>
        <dbReference type="ARBA" id="ARBA00022729"/>
    </source>
</evidence>
<keyword evidence="2" id="KW-0391">Immunity</keyword>
<dbReference type="Proteomes" id="UP000694545">
    <property type="component" value="Unplaced"/>
</dbReference>
<protein>
    <recommendedName>
        <fullName evidence="5">Immunoglobulin V-set domain-containing protein</fullName>
    </recommendedName>
</protein>
<sequence length="135" mass="15526">MGLPWIFQSCDGLPVTQPDDKVTVVEGKPILINCTYDSSVDYLFWYILLPGQTPRLFLRHLGDDPSDEGRIRDFSATKDAKHKSFNMEKAGSRLDDTAIYFCAGSNTVRQARREGKQKHAREQYRLLQPRSQYIQ</sequence>
<keyword evidence="3" id="KW-0675">Receptor</keyword>
<evidence type="ECO:0000313" key="6">
    <source>
        <dbReference type="Ensembl" id="ENSVKKP00000018277.1"/>
    </source>
</evidence>
<dbReference type="Pfam" id="PF07686">
    <property type="entry name" value="V-set"/>
    <property type="match status" value="1"/>
</dbReference>
<keyword evidence="7" id="KW-1185">Reference proteome</keyword>
<dbReference type="GO" id="GO:0002250">
    <property type="term" value="P:adaptive immune response"/>
    <property type="evidence" value="ECO:0007669"/>
    <property type="project" value="UniProtKB-KW"/>
</dbReference>
<feature type="domain" description="Immunoglobulin V-set" evidence="5">
    <location>
        <begin position="18"/>
        <end position="107"/>
    </location>
</feature>
<dbReference type="InterPro" id="IPR036179">
    <property type="entry name" value="Ig-like_dom_sf"/>
</dbReference>
<dbReference type="PANTHER" id="PTHR19367:SF18">
    <property type="entry name" value="T CELL RECEPTOR ALPHA VARIABLE 16"/>
    <property type="match status" value="1"/>
</dbReference>
<dbReference type="Ensembl" id="ENSVKKT00000018739.1">
    <property type="protein sequence ID" value="ENSVKKP00000018277.1"/>
    <property type="gene ID" value="ENSVKKG00000012458.1"/>
</dbReference>
<evidence type="ECO:0000256" key="3">
    <source>
        <dbReference type="ARBA" id="ARBA00023170"/>
    </source>
</evidence>
<dbReference type="PANTHER" id="PTHR19367">
    <property type="entry name" value="T-CELL RECEPTOR ALPHA CHAIN V REGION"/>
    <property type="match status" value="1"/>
</dbReference>
<keyword evidence="1" id="KW-0732">Signal</keyword>
<dbReference type="SUPFAM" id="SSF48726">
    <property type="entry name" value="Immunoglobulin"/>
    <property type="match status" value="1"/>
</dbReference>
<dbReference type="InterPro" id="IPR013783">
    <property type="entry name" value="Ig-like_fold"/>
</dbReference>
<accession>A0A8D2L8U9</accession>
<keyword evidence="4" id="KW-0393">Immunoglobulin domain</keyword>
<evidence type="ECO:0000256" key="4">
    <source>
        <dbReference type="ARBA" id="ARBA00023319"/>
    </source>
</evidence>
<dbReference type="InterPro" id="IPR013106">
    <property type="entry name" value="Ig_V-set"/>
</dbReference>
<reference evidence="6" key="2">
    <citation type="submission" date="2025-09" db="UniProtKB">
        <authorList>
            <consortium name="Ensembl"/>
        </authorList>
    </citation>
    <scope>IDENTIFICATION</scope>
</reference>
<organism evidence="6 7">
    <name type="scientific">Varanus komodoensis</name>
    <name type="common">Komodo dragon</name>
    <dbReference type="NCBI Taxonomy" id="61221"/>
    <lineage>
        <taxon>Eukaryota</taxon>
        <taxon>Metazoa</taxon>
        <taxon>Chordata</taxon>
        <taxon>Craniata</taxon>
        <taxon>Vertebrata</taxon>
        <taxon>Euteleostomi</taxon>
        <taxon>Lepidosauria</taxon>
        <taxon>Squamata</taxon>
        <taxon>Bifurcata</taxon>
        <taxon>Unidentata</taxon>
        <taxon>Episquamata</taxon>
        <taxon>Toxicofera</taxon>
        <taxon>Anguimorpha</taxon>
        <taxon>Paleoanguimorpha</taxon>
        <taxon>Varanoidea</taxon>
        <taxon>Varanidae</taxon>
        <taxon>Varanus</taxon>
    </lineage>
</organism>
<evidence type="ECO:0000259" key="5">
    <source>
        <dbReference type="Pfam" id="PF07686"/>
    </source>
</evidence>
<dbReference type="InterPro" id="IPR051287">
    <property type="entry name" value="TCR_variable_region"/>
</dbReference>
<proteinExistence type="predicted"/>
<name>A0A8D2L8U9_VARKO</name>
<evidence type="ECO:0000256" key="2">
    <source>
        <dbReference type="ARBA" id="ARBA00023130"/>
    </source>
</evidence>
<keyword evidence="2" id="KW-1064">Adaptive immunity</keyword>